<comment type="caution">
    <text evidence="3">The sequence shown here is derived from an EMBL/GenBank/DDBJ whole genome shotgun (WGS) entry which is preliminary data.</text>
</comment>
<evidence type="ECO:0000313" key="2">
    <source>
        <dbReference type="EMBL" id="KAA8820054.1"/>
    </source>
</evidence>
<sequence>MKDVRCDDLSYTNWELSDDEMGQTVQLFREQRRQMGVEKADEAWFCDPLDDWLACLSGGRDGTGRDGAGRDGTARTGRRRSGTAKPGGGGLSRESVAALAVGMREKLAFRDALIVSLVCPQADRDHLLELGVRPHRPQSVRYLCGVLDDTFRDPGTKPEGDRATRGFSMLTQILASVPENYQAQPLAVLAYMLWWMGDARAVADAVRALAYDERCTLAAIVLSAVEHGICPAWLDPEHAGNSPEPVAS</sequence>
<protein>
    <submittedName>
        <fullName evidence="3">DUF4192 family protein</fullName>
    </submittedName>
</protein>
<dbReference type="EMBL" id="RZOA01000020">
    <property type="protein sequence ID" value="KAA8822209.1"/>
    <property type="molecule type" value="Genomic_DNA"/>
</dbReference>
<keyword evidence="5" id="KW-1185">Reference proteome</keyword>
<dbReference type="Proteomes" id="UP000374630">
    <property type="component" value="Unassembled WGS sequence"/>
</dbReference>
<evidence type="ECO:0000313" key="4">
    <source>
        <dbReference type="Proteomes" id="UP000345527"/>
    </source>
</evidence>
<feature type="compositionally biased region" description="Basic and acidic residues" evidence="1">
    <location>
        <begin position="63"/>
        <end position="73"/>
    </location>
</feature>
<dbReference type="RefSeq" id="WP_150354650.1">
    <property type="nucleotide sequence ID" value="NZ_RZNZ01000009.1"/>
</dbReference>
<dbReference type="EMBL" id="RZNZ01000009">
    <property type="protein sequence ID" value="KAA8820054.1"/>
    <property type="molecule type" value="Genomic_DNA"/>
</dbReference>
<feature type="region of interest" description="Disordered" evidence="1">
    <location>
        <begin position="63"/>
        <end position="91"/>
    </location>
</feature>
<gene>
    <name evidence="3" type="ORF">EM848_09285</name>
    <name evidence="2" type="ORF">EMO90_07575</name>
</gene>
<evidence type="ECO:0000313" key="3">
    <source>
        <dbReference type="EMBL" id="KAA8822209.1"/>
    </source>
</evidence>
<evidence type="ECO:0000313" key="5">
    <source>
        <dbReference type="Proteomes" id="UP000374630"/>
    </source>
</evidence>
<accession>A0A5J5E075</accession>
<dbReference type="OrthoDB" id="3243184at2"/>
<evidence type="ECO:0000256" key="1">
    <source>
        <dbReference type="SAM" id="MobiDB-lite"/>
    </source>
</evidence>
<organism evidence="3 4">
    <name type="scientific">Bifidobacterium vespertilionis</name>
    <dbReference type="NCBI Taxonomy" id="2562524"/>
    <lineage>
        <taxon>Bacteria</taxon>
        <taxon>Bacillati</taxon>
        <taxon>Actinomycetota</taxon>
        <taxon>Actinomycetes</taxon>
        <taxon>Bifidobacteriales</taxon>
        <taxon>Bifidobacteriaceae</taxon>
        <taxon>Bifidobacterium</taxon>
    </lineage>
</organism>
<reference evidence="4 5" key="1">
    <citation type="journal article" date="2019" name="Syst. Appl. Microbiol.">
        <title>Characterization of Bifidobacterium species in feaces of the Egyptian fruit bat: Description of B. vespertilionis sp. nov. and B. rousetti sp. nov.</title>
        <authorList>
            <person name="Modesto M."/>
            <person name="Satti M."/>
            <person name="Watanabe K."/>
            <person name="Puglisi E."/>
            <person name="Morelli L."/>
            <person name="Huang C.-H."/>
            <person name="Liou J.-S."/>
            <person name="Miyashita M."/>
            <person name="Tamura T."/>
            <person name="Saito S."/>
            <person name="Mori K."/>
            <person name="Huang L."/>
            <person name="Sciavilla P."/>
            <person name="Sandri C."/>
            <person name="Spiezio C."/>
            <person name="Vitali F."/>
            <person name="Cavalieri D."/>
            <person name="Perpetuini G."/>
            <person name="Tofalo R."/>
            <person name="Bonetti A."/>
            <person name="Arita M."/>
            <person name="Mattarelli P."/>
        </authorList>
    </citation>
    <scope>NUCLEOTIDE SEQUENCE [LARGE SCALE GENOMIC DNA]</scope>
    <source>
        <strain evidence="2 5">RST16</strain>
        <strain evidence="3 4">RST8</strain>
    </source>
</reference>
<dbReference type="AlphaFoldDB" id="A0A5J5E075"/>
<name>A0A5J5E075_9BIFI</name>
<dbReference type="Proteomes" id="UP000345527">
    <property type="component" value="Unassembled WGS sequence"/>
</dbReference>
<proteinExistence type="predicted"/>